<comment type="subcellular location">
    <subcellularLocation>
        <location evidence="4">Cytoplasm</location>
        <location evidence="4">Cytoskeleton</location>
    </subcellularLocation>
</comment>
<evidence type="ECO:0000313" key="5">
    <source>
        <dbReference type="EMBL" id="CAF1434867.1"/>
    </source>
</evidence>
<keyword evidence="4" id="KW-0963">Cytoplasm</keyword>
<name>A0A815NVC2_9BILA</name>
<feature type="repeat" description="TPR" evidence="3">
    <location>
        <begin position="668"/>
        <end position="701"/>
    </location>
</feature>
<dbReference type="Gene3D" id="3.90.176.10">
    <property type="entry name" value="Toxin ADP-ribosyltransferase, Chain A, domain 1"/>
    <property type="match status" value="1"/>
</dbReference>
<evidence type="ECO:0000313" key="7">
    <source>
        <dbReference type="Proteomes" id="UP000663829"/>
    </source>
</evidence>
<dbReference type="Proteomes" id="UP000663829">
    <property type="component" value="Unassembled WGS sequence"/>
</dbReference>
<dbReference type="PROSITE" id="PS50005">
    <property type="entry name" value="TPR"/>
    <property type="match status" value="4"/>
</dbReference>
<dbReference type="EMBL" id="CAJOBC010084151">
    <property type="protein sequence ID" value="CAF4312471.1"/>
    <property type="molecule type" value="Genomic_DNA"/>
</dbReference>
<dbReference type="SMART" id="SM00028">
    <property type="entry name" value="TPR"/>
    <property type="match status" value="6"/>
</dbReference>
<sequence>MSHPTLPHLPTHSSIESNNEAITLIWLDKQLDDPNNIEDVLHTKRLLKEINDSVLFYIDPKQCVDYIKRADKEKIFLIISGSLATDFIADICHVNQIDSIFIFCTRREKYEYLIERYEQVVDVFTYQDELTQSVQQNVDLVKKQSSRFGIFDEKQCSTKYLKRESATFLWSQLLPAVLKKVAQYGSQSNINEIVAYCNAHYRGHSVELLNIQEFKLKYKPEEAILWYAKQTFIYNMVNKALRTEDVETLGIFHHYITNLCANLAHEHKELQITSKKNSKMLIIKLYRGFKMTTDEIHKVRENIGGLISMNGFFSTSRREDIAIKFATKPTAKRKNIQNVLLEIEGDIGLDTIVFGDTVKWSEFPEEQEVIFDLGTVFRIVHVEHDGQKKMWTIQLAGISDSRKTVDEYIDRVRKEMEETSLTLLFSRLICDIGEYNKSEMFLKRMLALLPENHADIPHIYLSIGRANYFKGELEEALNNYNLANTIIRTRSKTDTHSDIARVLHHIGNIYLEYKQYDMAIDNYTQALIMKQKTLSKDHPSIANTLDALGVVHKENDDYQNALIYFNDALAMKQRTLSKDHPSIADTLNNIGSIYEQLEQYDKALEYHQKSLKIKQTALSNNHPSIVINLNAVGNIYVIKREYQQAIECYLLALRIELRNLPPNHLDIASAYDNLSMTYYEQGNYKKALESAHLKLEIQKKHFPDTHESIQETKQFIDTLENALRNEE</sequence>
<evidence type="ECO:0000256" key="1">
    <source>
        <dbReference type="ARBA" id="ARBA00022737"/>
    </source>
</evidence>
<keyword evidence="1" id="KW-0677">Repeat</keyword>
<dbReference type="InterPro" id="IPR011990">
    <property type="entry name" value="TPR-like_helical_dom_sf"/>
</dbReference>
<comment type="subunit">
    <text evidence="4">Oligomeric complex composed of two heavy chains and two light chains.</text>
</comment>
<dbReference type="PANTHER" id="PTHR45641:SF19">
    <property type="entry name" value="NEPHROCYSTIN-3"/>
    <property type="match status" value="1"/>
</dbReference>
<keyword evidence="4" id="KW-0206">Cytoskeleton</keyword>
<dbReference type="Gene3D" id="1.25.40.10">
    <property type="entry name" value="Tetratricopeptide repeat domain"/>
    <property type="match status" value="3"/>
</dbReference>
<comment type="function">
    <text evidence="4">Kinesin is a microtubule-associated force-producing protein that play a role in organelle transport.</text>
</comment>
<keyword evidence="7" id="KW-1185">Reference proteome</keyword>
<proteinExistence type="inferred from homology"/>
<dbReference type="OrthoDB" id="5986190at2759"/>
<keyword evidence="2 3" id="KW-0802">TPR repeat</keyword>
<dbReference type="PROSITE" id="PS50293">
    <property type="entry name" value="TPR_REGION"/>
    <property type="match status" value="1"/>
</dbReference>
<dbReference type="PROSITE" id="PS51996">
    <property type="entry name" value="TR_MART"/>
    <property type="match status" value="1"/>
</dbReference>
<dbReference type="GO" id="GO:0005874">
    <property type="term" value="C:microtubule"/>
    <property type="evidence" value="ECO:0007669"/>
    <property type="project" value="UniProtKB-UniRule"/>
</dbReference>
<feature type="repeat" description="TPR" evidence="3">
    <location>
        <begin position="500"/>
        <end position="533"/>
    </location>
</feature>
<dbReference type="Proteomes" id="UP000681722">
    <property type="component" value="Unassembled WGS sequence"/>
</dbReference>
<evidence type="ECO:0000256" key="4">
    <source>
        <dbReference type="RuleBase" id="RU367020"/>
    </source>
</evidence>
<dbReference type="Pfam" id="PF13374">
    <property type="entry name" value="TPR_10"/>
    <property type="match status" value="1"/>
</dbReference>
<dbReference type="Pfam" id="PF13424">
    <property type="entry name" value="TPR_12"/>
    <property type="match status" value="2"/>
</dbReference>
<keyword evidence="4" id="KW-0505">Motor protein</keyword>
<evidence type="ECO:0000256" key="2">
    <source>
        <dbReference type="ARBA" id="ARBA00022803"/>
    </source>
</evidence>
<feature type="repeat" description="TPR" evidence="3">
    <location>
        <begin position="584"/>
        <end position="617"/>
    </location>
</feature>
<keyword evidence="4" id="KW-0493">Microtubule</keyword>
<dbReference type="InterPro" id="IPR019734">
    <property type="entry name" value="TPR_rpt"/>
</dbReference>
<dbReference type="GO" id="GO:0005871">
    <property type="term" value="C:kinesin complex"/>
    <property type="evidence" value="ECO:0007669"/>
    <property type="project" value="UniProtKB-UniRule"/>
</dbReference>
<dbReference type="EMBL" id="CAJNOQ010018715">
    <property type="protein sequence ID" value="CAF1434867.1"/>
    <property type="molecule type" value="Genomic_DNA"/>
</dbReference>
<dbReference type="SUPFAM" id="SSF48452">
    <property type="entry name" value="TPR-like"/>
    <property type="match status" value="2"/>
</dbReference>
<dbReference type="PANTHER" id="PTHR45641">
    <property type="entry name" value="TETRATRICOPEPTIDE REPEAT PROTEIN (AFU_ORTHOLOGUE AFUA_6G03870)"/>
    <property type="match status" value="1"/>
</dbReference>
<dbReference type="PRINTS" id="PR00381">
    <property type="entry name" value="KINESINLIGHT"/>
</dbReference>
<evidence type="ECO:0000313" key="6">
    <source>
        <dbReference type="EMBL" id="CAF4312471.1"/>
    </source>
</evidence>
<comment type="similarity">
    <text evidence="4">Belongs to the kinesin light chain family.</text>
</comment>
<organism evidence="5 7">
    <name type="scientific">Didymodactylos carnosus</name>
    <dbReference type="NCBI Taxonomy" id="1234261"/>
    <lineage>
        <taxon>Eukaryota</taxon>
        <taxon>Metazoa</taxon>
        <taxon>Spiralia</taxon>
        <taxon>Gnathifera</taxon>
        <taxon>Rotifera</taxon>
        <taxon>Eurotatoria</taxon>
        <taxon>Bdelloidea</taxon>
        <taxon>Philodinida</taxon>
        <taxon>Philodinidae</taxon>
        <taxon>Didymodactylos</taxon>
    </lineage>
</organism>
<protein>
    <recommendedName>
        <fullName evidence="4">Kinesin light chain</fullName>
    </recommendedName>
</protein>
<comment type="caution">
    <text evidence="5">The sequence shown here is derived from an EMBL/GenBank/DDBJ whole genome shotgun (WGS) entry which is preliminary data.</text>
</comment>
<accession>A0A815NVC2</accession>
<gene>
    <name evidence="5" type="ORF">GPM918_LOCUS34146</name>
    <name evidence="6" type="ORF">SRO942_LOCUS34841</name>
</gene>
<evidence type="ECO:0000256" key="3">
    <source>
        <dbReference type="PROSITE-ProRule" id="PRU00339"/>
    </source>
</evidence>
<dbReference type="SUPFAM" id="SSF56399">
    <property type="entry name" value="ADP-ribosylation"/>
    <property type="match status" value="1"/>
</dbReference>
<feature type="repeat" description="TPR" evidence="3">
    <location>
        <begin position="542"/>
        <end position="575"/>
    </location>
</feature>
<reference evidence="5" key="1">
    <citation type="submission" date="2021-02" db="EMBL/GenBank/DDBJ databases">
        <authorList>
            <person name="Nowell W R."/>
        </authorList>
    </citation>
    <scope>NUCLEOTIDE SEQUENCE</scope>
</reference>
<dbReference type="AlphaFoldDB" id="A0A815NVC2"/>